<evidence type="ECO:0000313" key="3">
    <source>
        <dbReference type="Proteomes" id="UP000228934"/>
    </source>
</evidence>
<feature type="region of interest" description="Disordered" evidence="1">
    <location>
        <begin position="74"/>
        <end position="102"/>
    </location>
</feature>
<evidence type="ECO:0000313" key="2">
    <source>
        <dbReference type="EMBL" id="PIO31136.1"/>
    </source>
</evidence>
<reference evidence="3" key="1">
    <citation type="journal article" date="2017" name="Nat. Commun.">
        <title>The North American bullfrog draft genome provides insight into hormonal regulation of long noncoding RNA.</title>
        <authorList>
            <person name="Hammond S.A."/>
            <person name="Warren R.L."/>
            <person name="Vandervalk B.P."/>
            <person name="Kucuk E."/>
            <person name="Khan H."/>
            <person name="Gibb E.A."/>
            <person name="Pandoh P."/>
            <person name="Kirk H."/>
            <person name="Zhao Y."/>
            <person name="Jones M."/>
            <person name="Mungall A.J."/>
            <person name="Coope R."/>
            <person name="Pleasance S."/>
            <person name="Moore R.A."/>
            <person name="Holt R.A."/>
            <person name="Round J.M."/>
            <person name="Ohora S."/>
            <person name="Walle B.V."/>
            <person name="Veldhoen N."/>
            <person name="Helbing C.C."/>
            <person name="Birol I."/>
        </authorList>
    </citation>
    <scope>NUCLEOTIDE SEQUENCE [LARGE SCALE GENOMIC DNA]</scope>
</reference>
<feature type="compositionally biased region" description="Pro residues" evidence="1">
    <location>
        <begin position="81"/>
        <end position="91"/>
    </location>
</feature>
<feature type="region of interest" description="Disordered" evidence="1">
    <location>
        <begin position="1"/>
        <end position="31"/>
    </location>
</feature>
<gene>
    <name evidence="2" type="ORF">AB205_0023920</name>
</gene>
<keyword evidence="3" id="KW-1185">Reference proteome</keyword>
<sequence>MSLFHTQESFSQEETVESGSQEVAGNPPSVQEDYAYMTAHKILEMEEGQRLLCEEVILQALNKGLREKLTSQSNICELNHGPPPPATPEPQPGRKLVRKTRE</sequence>
<organism evidence="2 3">
    <name type="scientific">Aquarana catesbeiana</name>
    <name type="common">American bullfrog</name>
    <name type="synonym">Rana catesbeiana</name>
    <dbReference type="NCBI Taxonomy" id="8400"/>
    <lineage>
        <taxon>Eukaryota</taxon>
        <taxon>Metazoa</taxon>
        <taxon>Chordata</taxon>
        <taxon>Craniata</taxon>
        <taxon>Vertebrata</taxon>
        <taxon>Euteleostomi</taxon>
        <taxon>Amphibia</taxon>
        <taxon>Batrachia</taxon>
        <taxon>Anura</taxon>
        <taxon>Neobatrachia</taxon>
        <taxon>Ranoidea</taxon>
        <taxon>Ranidae</taxon>
        <taxon>Aquarana</taxon>
    </lineage>
</organism>
<feature type="compositionally biased region" description="Polar residues" evidence="1">
    <location>
        <begin position="1"/>
        <end position="23"/>
    </location>
</feature>
<name>A0A2G9RTA1_AQUCT</name>
<dbReference type="Proteomes" id="UP000228934">
    <property type="component" value="Unassembled WGS sequence"/>
</dbReference>
<evidence type="ECO:0000256" key="1">
    <source>
        <dbReference type="SAM" id="MobiDB-lite"/>
    </source>
</evidence>
<protein>
    <submittedName>
        <fullName evidence="2">Uncharacterized protein</fullName>
    </submittedName>
</protein>
<dbReference type="EMBL" id="KV930829">
    <property type="protein sequence ID" value="PIO31136.1"/>
    <property type="molecule type" value="Genomic_DNA"/>
</dbReference>
<accession>A0A2G9RTA1</accession>
<dbReference type="AlphaFoldDB" id="A0A2G9RTA1"/>
<proteinExistence type="predicted"/>